<feature type="transmembrane region" description="Helical" evidence="1">
    <location>
        <begin position="6"/>
        <end position="24"/>
    </location>
</feature>
<accession>A0A4R8UGA4</accession>
<keyword evidence="1" id="KW-0812">Transmembrane</keyword>
<evidence type="ECO:0000256" key="1">
    <source>
        <dbReference type="SAM" id="Phobius"/>
    </source>
</evidence>
<comment type="caution">
    <text evidence="2">The sequence shown here is derived from an EMBL/GenBank/DDBJ whole genome shotgun (WGS) entry which is preliminary data.</text>
</comment>
<dbReference type="Proteomes" id="UP000297866">
    <property type="component" value="Unassembled WGS sequence"/>
</dbReference>
<dbReference type="AlphaFoldDB" id="A0A4R8UGA4"/>
<reference evidence="2 3" key="1">
    <citation type="submission" date="2019-03" db="EMBL/GenBank/DDBJ databases">
        <title>Genomics of glacier-inhabiting Cryobacterium strains.</title>
        <authorList>
            <person name="Liu Q."/>
            <person name="Xin Y.-H."/>
        </authorList>
    </citation>
    <scope>NUCLEOTIDE SEQUENCE [LARGE SCALE GENOMIC DNA]</scope>
    <source>
        <strain evidence="2 3">Sr47</strain>
    </source>
</reference>
<evidence type="ECO:0000313" key="3">
    <source>
        <dbReference type="Proteomes" id="UP000297866"/>
    </source>
</evidence>
<evidence type="ECO:0000313" key="2">
    <source>
        <dbReference type="EMBL" id="TFB50261.1"/>
    </source>
</evidence>
<dbReference type="OrthoDB" id="5111410at2"/>
<dbReference type="RefSeq" id="WP_134490702.1">
    <property type="nucleotide sequence ID" value="NZ_SOEZ01000051.1"/>
</dbReference>
<gene>
    <name evidence="2" type="ORF">E3O23_10245</name>
</gene>
<keyword evidence="1" id="KW-1133">Transmembrane helix</keyword>
<sequence>MELASVVVNLGIFIATVIAAVVALRSVNDARQARDQASAHERTALDAATRSASAAEVAMRHHERTADTLEKQTALLESAATHREEWALEALTDPSIDQRWKATNKTGYDVMYVSIGTPDGFNDNWIKPDVEEAVDVPRGGSIFFTFIRRLSSPTSRTIWVLWTPVDGSAQKKFVKTIH</sequence>
<name>A0A4R8UGA4_9MICO</name>
<keyword evidence="1" id="KW-0472">Membrane</keyword>
<protein>
    <submittedName>
        <fullName evidence="2">Uncharacterized protein</fullName>
    </submittedName>
</protein>
<keyword evidence="3" id="KW-1185">Reference proteome</keyword>
<dbReference type="EMBL" id="SOEZ01000051">
    <property type="protein sequence ID" value="TFB50261.1"/>
    <property type="molecule type" value="Genomic_DNA"/>
</dbReference>
<organism evidence="2 3">
    <name type="scientific">Cryobacterium tagatosivorans</name>
    <dbReference type="NCBI Taxonomy" id="1259199"/>
    <lineage>
        <taxon>Bacteria</taxon>
        <taxon>Bacillati</taxon>
        <taxon>Actinomycetota</taxon>
        <taxon>Actinomycetes</taxon>
        <taxon>Micrococcales</taxon>
        <taxon>Microbacteriaceae</taxon>
        <taxon>Cryobacterium</taxon>
    </lineage>
</organism>
<proteinExistence type="predicted"/>